<dbReference type="AlphaFoldDB" id="A0A8B2Z3P1"/>
<organism evidence="1 2">
    <name type="scientific">Ligilactobacillus ruminis</name>
    <dbReference type="NCBI Taxonomy" id="1623"/>
    <lineage>
        <taxon>Bacteria</taxon>
        <taxon>Bacillati</taxon>
        <taxon>Bacillota</taxon>
        <taxon>Bacilli</taxon>
        <taxon>Lactobacillales</taxon>
        <taxon>Lactobacillaceae</taxon>
        <taxon>Ligilactobacillus</taxon>
    </lineage>
</organism>
<comment type="caution">
    <text evidence="1">The sequence shown here is derived from an EMBL/GenBank/DDBJ whole genome shotgun (WGS) entry which is preliminary data.</text>
</comment>
<protein>
    <submittedName>
        <fullName evidence="1">Uncharacterized protein</fullName>
    </submittedName>
</protein>
<evidence type="ECO:0000313" key="1">
    <source>
        <dbReference type="EMBL" id="RGK48461.1"/>
    </source>
</evidence>
<evidence type="ECO:0000313" key="2">
    <source>
        <dbReference type="Proteomes" id="UP000260790"/>
    </source>
</evidence>
<name>A0A8B2Z3P1_9LACO</name>
<dbReference type="RefSeq" id="WP_117642259.1">
    <property type="nucleotide sequence ID" value="NZ_QSQR01000001.1"/>
</dbReference>
<sequence length="292" mass="32775">MSVSSVNPTSSSRYVTFDKTPSASASKFQVQETKSDNRQPVLLDEGVFGTAFVGEPPVPIKMDKYGIDLWYSGGSKNAGNGRYYIQQGVANYTADSTDEDPTVAIYGINDYGEKYSEIVHLNDIDPTNATYGEFNALYQHIAETSSPHISPNGTFFAIDALESMHFQYDKKYNFLAQLDLMSEKYQGIHDYRDVSQIQDMKTALINNFNEKNSQGIKAGDNPAEPIFYANDIENSQSGVSLETAGEYSKMIQKIEEKIDKEQNDALQRIFDKLHAQKVYGGNDRDERLIQKK</sequence>
<dbReference type="EMBL" id="QSQR01000001">
    <property type="protein sequence ID" value="RGK48461.1"/>
    <property type="molecule type" value="Genomic_DNA"/>
</dbReference>
<reference evidence="1 2" key="1">
    <citation type="submission" date="2018-08" db="EMBL/GenBank/DDBJ databases">
        <title>A genome reference for cultivated species of the human gut microbiota.</title>
        <authorList>
            <person name="Zou Y."/>
            <person name="Xue W."/>
            <person name="Luo G."/>
        </authorList>
    </citation>
    <scope>NUCLEOTIDE SEQUENCE [LARGE SCALE GENOMIC DNA]</scope>
    <source>
        <strain evidence="1 2">TF10-9AT</strain>
    </source>
</reference>
<proteinExistence type="predicted"/>
<gene>
    <name evidence="1" type="ORF">DXD09_01695</name>
</gene>
<dbReference type="Proteomes" id="UP000260790">
    <property type="component" value="Unassembled WGS sequence"/>
</dbReference>
<accession>A0A8B2Z3P1</accession>